<dbReference type="PANTHER" id="PTHR34145:SF57">
    <property type="entry name" value="F-BOX DOMAIN-CONTAINING PROTEIN"/>
    <property type="match status" value="1"/>
</dbReference>
<dbReference type="InterPro" id="IPR036047">
    <property type="entry name" value="F-box-like_dom_sf"/>
</dbReference>
<name>A0A0E0DEU9_9ORYZ</name>
<dbReference type="Gramene" id="OMERI04G12680.1">
    <property type="protein sequence ID" value="OMERI04G12680.1"/>
    <property type="gene ID" value="OMERI04G12680"/>
</dbReference>
<dbReference type="InterPro" id="IPR055357">
    <property type="entry name" value="LRR_At1g61320_AtMIF1"/>
</dbReference>
<dbReference type="Pfam" id="PF23622">
    <property type="entry name" value="LRR_At1g61320_AtMIF1"/>
    <property type="match status" value="2"/>
</dbReference>
<protein>
    <recommendedName>
        <fullName evidence="1">F-box domain-containing protein</fullName>
    </recommendedName>
</protein>
<evidence type="ECO:0000313" key="3">
    <source>
        <dbReference type="Proteomes" id="UP000008021"/>
    </source>
</evidence>
<dbReference type="InterPro" id="IPR032675">
    <property type="entry name" value="LRR_dom_sf"/>
</dbReference>
<dbReference type="Pfam" id="PF00646">
    <property type="entry name" value="F-box"/>
    <property type="match status" value="1"/>
</dbReference>
<dbReference type="HOGENOM" id="CLU_010721_3_2_1"/>
<dbReference type="EnsemblPlants" id="OMERI04G12680.1">
    <property type="protein sequence ID" value="OMERI04G12680.1"/>
    <property type="gene ID" value="OMERI04G12680"/>
</dbReference>
<sequence>MTDAGVDGEPPSLRIRCTGSEGGVHWSSLEFIGGEENNISLPRMLSSELPQELHFINFVLKMGKYLMCKRTTPKPTHGKEISEKGKPNLQFEDLPADLICTILSKLPQKEAIRTSVLSSKWRSMWTLRSKISLDGGAVCGSRRRGQNKYCQRFINNVEKVLQNYQGKMVEAFGIKFEFDSILVDNLNKWVSFAVSARTKHLSFDLAPIRFARRDDRFIFPFELLDSGSICRLQHLQFSFVSLQPPSWFGGFPNLRKLELNLVHVTRKELENMLCNCCCLEWLSMVRCHLKDDLRVDRPMSHLAYLLISCCVITKIELHATKLSTFIYEGEFVPIVLNHTSKLNLWSLDNSLKFSCLKHIQLFAHILSHSSDKILYLAYVMRAAPFVEKVEVHFASGHSLWFAQEGPLRHELGHDEYKYLKNLCVTGFKGARGQLEFLLHVVENATALDVITVDTTERMLESDIKNEYLCSIARQTIELHIREALPPKVKLFVL</sequence>
<dbReference type="Gene3D" id="3.80.10.10">
    <property type="entry name" value="Ribonuclease Inhibitor"/>
    <property type="match status" value="1"/>
</dbReference>
<proteinExistence type="predicted"/>
<dbReference type="STRING" id="40149.A0A0E0DEU9"/>
<keyword evidence="3" id="KW-1185">Reference proteome</keyword>
<dbReference type="eggNOG" id="ENOG502RYMX">
    <property type="taxonomic scope" value="Eukaryota"/>
</dbReference>
<dbReference type="AlphaFoldDB" id="A0A0E0DEU9"/>
<dbReference type="SUPFAM" id="SSF81383">
    <property type="entry name" value="F-box domain"/>
    <property type="match status" value="1"/>
</dbReference>
<dbReference type="PROSITE" id="PS50181">
    <property type="entry name" value="FBOX"/>
    <property type="match status" value="1"/>
</dbReference>
<evidence type="ECO:0000259" key="1">
    <source>
        <dbReference type="PROSITE" id="PS50181"/>
    </source>
</evidence>
<dbReference type="PANTHER" id="PTHR34145">
    <property type="entry name" value="OS02G0105600 PROTEIN"/>
    <property type="match status" value="1"/>
</dbReference>
<dbReference type="SUPFAM" id="SSF52058">
    <property type="entry name" value="L domain-like"/>
    <property type="match status" value="1"/>
</dbReference>
<organism evidence="2">
    <name type="scientific">Oryza meridionalis</name>
    <dbReference type="NCBI Taxonomy" id="40149"/>
    <lineage>
        <taxon>Eukaryota</taxon>
        <taxon>Viridiplantae</taxon>
        <taxon>Streptophyta</taxon>
        <taxon>Embryophyta</taxon>
        <taxon>Tracheophyta</taxon>
        <taxon>Spermatophyta</taxon>
        <taxon>Magnoliopsida</taxon>
        <taxon>Liliopsida</taxon>
        <taxon>Poales</taxon>
        <taxon>Poaceae</taxon>
        <taxon>BOP clade</taxon>
        <taxon>Oryzoideae</taxon>
        <taxon>Oryzeae</taxon>
        <taxon>Oryzinae</taxon>
        <taxon>Oryza</taxon>
    </lineage>
</organism>
<dbReference type="InterPro" id="IPR053772">
    <property type="entry name" value="At1g61320/At1g61330-like"/>
</dbReference>
<feature type="domain" description="F-box" evidence="1">
    <location>
        <begin position="88"/>
        <end position="124"/>
    </location>
</feature>
<dbReference type="InterPro" id="IPR053781">
    <property type="entry name" value="F-box_AtFBL13-like"/>
</dbReference>
<dbReference type="Proteomes" id="UP000008021">
    <property type="component" value="Chromosome 4"/>
</dbReference>
<reference evidence="2" key="2">
    <citation type="submission" date="2018-05" db="EMBL/GenBank/DDBJ databases">
        <title>OmerRS3 (Oryza meridionalis Reference Sequence Version 3).</title>
        <authorList>
            <person name="Zhang J."/>
            <person name="Kudrna D."/>
            <person name="Lee S."/>
            <person name="Talag J."/>
            <person name="Welchert J."/>
            <person name="Wing R.A."/>
        </authorList>
    </citation>
    <scope>NUCLEOTIDE SEQUENCE [LARGE SCALE GENOMIC DNA]</scope>
    <source>
        <strain evidence="2">cv. OR44</strain>
    </source>
</reference>
<evidence type="ECO:0000313" key="2">
    <source>
        <dbReference type="EnsemblPlants" id="OMERI04G12680.1"/>
    </source>
</evidence>
<accession>A0A0E0DEU9</accession>
<reference evidence="2" key="1">
    <citation type="submission" date="2015-04" db="UniProtKB">
        <authorList>
            <consortium name="EnsemblPlants"/>
        </authorList>
    </citation>
    <scope>IDENTIFICATION</scope>
</reference>
<dbReference type="CDD" id="cd22160">
    <property type="entry name" value="F-box_AtFBL13-like"/>
    <property type="match status" value="1"/>
</dbReference>
<dbReference type="InterPro" id="IPR001810">
    <property type="entry name" value="F-box_dom"/>
</dbReference>